<reference evidence="1 2" key="1">
    <citation type="submission" date="2019-09" db="EMBL/GenBank/DDBJ databases">
        <authorList>
            <person name="Cao W.R."/>
        </authorList>
    </citation>
    <scope>NUCLEOTIDE SEQUENCE [LARGE SCALE GENOMIC DNA]</scope>
    <source>
        <strain evidence="1 2">B1N29</strain>
    </source>
</reference>
<dbReference type="InterPro" id="IPR016195">
    <property type="entry name" value="Pol/histidinol_Pase-like"/>
</dbReference>
<dbReference type="SUPFAM" id="SSF89550">
    <property type="entry name" value="PHP domain-like"/>
    <property type="match status" value="1"/>
</dbReference>
<dbReference type="EMBL" id="WAAT01000044">
    <property type="protein sequence ID" value="KAB1067789.1"/>
    <property type="molecule type" value="Genomic_DNA"/>
</dbReference>
<evidence type="ECO:0000313" key="1">
    <source>
        <dbReference type="EMBL" id="KAB1067789.1"/>
    </source>
</evidence>
<dbReference type="PROSITE" id="PS51257">
    <property type="entry name" value="PROKAR_LIPOPROTEIN"/>
    <property type="match status" value="1"/>
</dbReference>
<sequence length="642" mass="71069">MRKQLFFTYACLALSLTACKSEKEEAVISESALDTQSSSEVEVKVNPTNDVYWGETHLHTQLSADAGLFGNKLGLDAAYRFAKGEEVTSSTGIKAKINRPLDYLVITDHSDFMGFAEDIDKGAPNVLADAKGKEWYDGMKAGGQAATDAAFNLITTFSQGKMPAALSKDYSPGSEIYGRVWQNCIDAAEAHYNPGEFTTIIGYEWTSLVKGANMHRNVLFRDNGDKASQVEPMVTIAPVGSTDPLDLYAWMKNYEEKTGGSVLAIAHNGNLSNGIMFPVDAQYTGRKLDAKYVEERGKYEPLYEWTQIKGDGEAHPFLSPEDEFADYETWDDGNLDLTQGKSNDMLAKEYAREALKNGLLLEEKFGANPYKFGAIGSTDSHTTLTAVEEDNFYGKHISSEPSPERITEGIYLKTDIGTIEDTRLNSAGYTGVWAESNTREAIYDAMARKEVYASTGPRMTVRFFGGWEYTKDDLNSHDAVKHGYEKGVPMGGDLKPAQGAKAPTFMVSALKDAIGANLDRVQIIKGWLDENGKTHEKIYDVAWSGDRKINSDGRVKEDVGNTINIAEASYENSIGAPDLNAVWTDPDFDPKQPAFYYSRVIEIPTPRWVVYDAKKFGKEIPKGVETSNRERAYTSPIWYNAK</sequence>
<comment type="caution">
    <text evidence="1">The sequence shown here is derived from an EMBL/GenBank/DDBJ whole genome shotgun (WGS) entry which is preliminary data.</text>
</comment>
<accession>A0A6N6MFS0</accession>
<dbReference type="AlphaFoldDB" id="A0A6N6MFS0"/>
<evidence type="ECO:0000313" key="2">
    <source>
        <dbReference type="Proteomes" id="UP000441333"/>
    </source>
</evidence>
<dbReference type="Pfam" id="PF12228">
    <property type="entry name" value="DUF3604"/>
    <property type="match status" value="1"/>
</dbReference>
<proteinExistence type="predicted"/>
<gene>
    <name evidence="1" type="ORF">F6U93_09300</name>
</gene>
<dbReference type="RefSeq" id="WP_150939107.1">
    <property type="nucleotide sequence ID" value="NZ_WAAT01000044.1"/>
</dbReference>
<protein>
    <submittedName>
        <fullName evidence="1">DUF3604 domain-containing protein</fullName>
    </submittedName>
</protein>
<dbReference type="Gene3D" id="3.20.20.140">
    <property type="entry name" value="Metal-dependent hydrolases"/>
    <property type="match status" value="1"/>
</dbReference>
<dbReference type="InterPro" id="IPR022028">
    <property type="entry name" value="DUF3604"/>
</dbReference>
<organism evidence="1 2">
    <name type="scientific">Pseudotamlana haliotis</name>
    <dbReference type="NCBI Taxonomy" id="2614804"/>
    <lineage>
        <taxon>Bacteria</taxon>
        <taxon>Pseudomonadati</taxon>
        <taxon>Bacteroidota</taxon>
        <taxon>Flavobacteriia</taxon>
        <taxon>Flavobacteriales</taxon>
        <taxon>Flavobacteriaceae</taxon>
        <taxon>Pseudotamlana</taxon>
    </lineage>
</organism>
<dbReference type="Proteomes" id="UP000441333">
    <property type="component" value="Unassembled WGS sequence"/>
</dbReference>
<keyword evidence="2" id="KW-1185">Reference proteome</keyword>
<name>A0A6N6MFS0_9FLAO</name>